<organism evidence="2 3">
    <name type="scientific">Ensete ventricosum</name>
    <name type="common">Abyssinian banana</name>
    <name type="synonym">Musa ensete</name>
    <dbReference type="NCBI Taxonomy" id="4639"/>
    <lineage>
        <taxon>Eukaryota</taxon>
        <taxon>Viridiplantae</taxon>
        <taxon>Streptophyta</taxon>
        <taxon>Embryophyta</taxon>
        <taxon>Tracheophyta</taxon>
        <taxon>Spermatophyta</taxon>
        <taxon>Magnoliopsida</taxon>
        <taxon>Liliopsida</taxon>
        <taxon>Zingiberales</taxon>
        <taxon>Musaceae</taxon>
        <taxon>Ensete</taxon>
    </lineage>
</organism>
<feature type="region of interest" description="Disordered" evidence="1">
    <location>
        <begin position="290"/>
        <end position="322"/>
    </location>
</feature>
<feature type="compositionally biased region" description="Low complexity" evidence="1">
    <location>
        <begin position="53"/>
        <end position="67"/>
    </location>
</feature>
<protein>
    <submittedName>
        <fullName evidence="2">Uncharacterized protein</fullName>
    </submittedName>
</protein>
<dbReference type="AlphaFoldDB" id="A0A427A2Z6"/>
<comment type="caution">
    <text evidence="2">The sequence shown here is derived from an EMBL/GenBank/DDBJ whole genome shotgun (WGS) entry which is preliminary data.</text>
</comment>
<evidence type="ECO:0000313" key="2">
    <source>
        <dbReference type="EMBL" id="RRT70627.1"/>
    </source>
</evidence>
<sequence>MGGVSPNPSNRACPLLLRQSGLCLASSAMTAVLSFGIRTAILGVPVVIPRSLLSSSSSPPPSSSTSLGKKKGPAPSPFFLPTYLLPALFLSSPTVSAAHRRCPLPPPATSIPLLPVAAVGHHIPISHAAAAAPNVYAPAASSHRPSLSFLDHAQPPLTALVIATQPLPPLLCNSRSQPLPSPNLPSSSPRQYTTLAAAAFLSSLCHCAPHADTTTSSLPTLGHRPAAAASRCPATSPLPVSPTAAVSPPCHCHRSSLPTLLFLSSSSSSLSDSRCYLPSQSQSPPLCSARTFLPLPLQPPQPPPRSRPPLPPRPPLFLPSAPHDTTASSLAAAALAVATAFKCAPALLSSSIAAASNSSSPAATSAAALAARQPLAASSRANSLCSNQRESKITTANNHRMERLPHKTSMTATPKGRPIAYTKWRPYLIDQKIVTRGKYPGSKYPRISMLLSLEDKADLKRTGLLGP</sequence>
<feature type="region of interest" description="Disordered" evidence="1">
    <location>
        <begin position="380"/>
        <end position="416"/>
    </location>
</feature>
<feature type="region of interest" description="Disordered" evidence="1">
    <location>
        <begin position="53"/>
        <end position="72"/>
    </location>
</feature>
<feature type="compositionally biased region" description="Polar residues" evidence="1">
    <location>
        <begin position="382"/>
        <end position="398"/>
    </location>
</feature>
<gene>
    <name evidence="2" type="ORF">B296_00011230</name>
</gene>
<reference evidence="2 3" key="1">
    <citation type="journal article" date="2014" name="Agronomy (Basel)">
        <title>A Draft Genome Sequence for Ensete ventricosum, the Drought-Tolerant Tree Against Hunger.</title>
        <authorList>
            <person name="Harrison J."/>
            <person name="Moore K.A."/>
            <person name="Paszkiewicz K."/>
            <person name="Jones T."/>
            <person name="Grant M."/>
            <person name="Ambacheew D."/>
            <person name="Muzemil S."/>
            <person name="Studholme D.J."/>
        </authorList>
    </citation>
    <scope>NUCLEOTIDE SEQUENCE [LARGE SCALE GENOMIC DNA]</scope>
</reference>
<accession>A0A427A2Z6</accession>
<proteinExistence type="predicted"/>
<feature type="compositionally biased region" description="Pro residues" evidence="1">
    <location>
        <begin position="296"/>
        <end position="317"/>
    </location>
</feature>
<evidence type="ECO:0000256" key="1">
    <source>
        <dbReference type="SAM" id="MobiDB-lite"/>
    </source>
</evidence>
<dbReference type="EMBL" id="AMZH03003951">
    <property type="protein sequence ID" value="RRT70627.1"/>
    <property type="molecule type" value="Genomic_DNA"/>
</dbReference>
<evidence type="ECO:0000313" key="3">
    <source>
        <dbReference type="Proteomes" id="UP000287651"/>
    </source>
</evidence>
<name>A0A427A2Z6_ENSVE</name>
<dbReference type="Proteomes" id="UP000287651">
    <property type="component" value="Unassembled WGS sequence"/>
</dbReference>